<evidence type="ECO:0000256" key="2">
    <source>
        <dbReference type="PROSITE-ProRule" id="PRU00335"/>
    </source>
</evidence>
<dbReference type="PANTHER" id="PTHR43479">
    <property type="entry name" value="ACREF/ENVCD OPERON REPRESSOR-RELATED"/>
    <property type="match status" value="1"/>
</dbReference>
<proteinExistence type="predicted"/>
<dbReference type="EMBL" id="VYWW01000047">
    <property type="protein sequence ID" value="KAA9320424.1"/>
    <property type="molecule type" value="Genomic_DNA"/>
</dbReference>
<evidence type="ECO:0000313" key="5">
    <source>
        <dbReference type="Proteomes" id="UP000327236"/>
    </source>
</evidence>
<feature type="DNA-binding region" description="H-T-H motif" evidence="2">
    <location>
        <begin position="57"/>
        <end position="76"/>
    </location>
</feature>
<dbReference type="PROSITE" id="PS50977">
    <property type="entry name" value="HTH_TETR_2"/>
    <property type="match status" value="1"/>
</dbReference>
<dbReference type="Proteomes" id="UP000327236">
    <property type="component" value="Unassembled WGS sequence"/>
</dbReference>
<evidence type="ECO:0000256" key="1">
    <source>
        <dbReference type="ARBA" id="ARBA00023125"/>
    </source>
</evidence>
<dbReference type="OrthoDB" id="113732at2"/>
<dbReference type="InterPro" id="IPR009057">
    <property type="entry name" value="Homeodomain-like_sf"/>
</dbReference>
<feature type="domain" description="HTH tetR-type" evidence="3">
    <location>
        <begin position="34"/>
        <end position="94"/>
    </location>
</feature>
<dbReference type="PANTHER" id="PTHR43479:SF21">
    <property type="entry name" value="TRANSCRIPTIONAL REGULATOR, TETR FAMILY"/>
    <property type="match status" value="1"/>
</dbReference>
<name>A0A5N1I6B3_LACJE</name>
<dbReference type="PRINTS" id="PR00455">
    <property type="entry name" value="HTHTETR"/>
</dbReference>
<evidence type="ECO:0000259" key="3">
    <source>
        <dbReference type="PROSITE" id="PS50977"/>
    </source>
</evidence>
<dbReference type="AlphaFoldDB" id="A0A5N1I6B3"/>
<accession>A0A5N1I6B3</accession>
<evidence type="ECO:0000313" key="4">
    <source>
        <dbReference type="EMBL" id="KAA9320424.1"/>
    </source>
</evidence>
<dbReference type="KEGG" id="lje:BUE77_02655"/>
<dbReference type="SUPFAM" id="SSF46689">
    <property type="entry name" value="Homeodomain-like"/>
    <property type="match status" value="1"/>
</dbReference>
<dbReference type="Gene3D" id="1.10.357.10">
    <property type="entry name" value="Tetracycline Repressor, domain 2"/>
    <property type="match status" value="1"/>
</dbReference>
<gene>
    <name evidence="4" type="ORF">F6H94_07990</name>
</gene>
<sequence>MSIKLNNLSLYLTFMILFDVRKVVFKIRRERKKELNRQKIIAAAKKLFLRKGISATNVRDISTVSGISYVTMYKYFYDKNDLIQIVCREVIDEVINYAYSQLNNENLTFFEKLHRLSFKETFEKIYGTTAFIDFSNYINSDKKLAVYINQRINNSWIKIVEAGRQDGFIHASASDEQICKFLSLIFKLDHNEVKKNINEYGELFLYGLAGHNKNK</sequence>
<dbReference type="GO" id="GO:0003677">
    <property type="term" value="F:DNA binding"/>
    <property type="evidence" value="ECO:0007669"/>
    <property type="project" value="UniProtKB-UniRule"/>
</dbReference>
<comment type="caution">
    <text evidence="4">The sequence shown here is derived from an EMBL/GenBank/DDBJ whole genome shotgun (WGS) entry which is preliminary data.</text>
</comment>
<dbReference type="Pfam" id="PF00440">
    <property type="entry name" value="TetR_N"/>
    <property type="match status" value="1"/>
</dbReference>
<dbReference type="InterPro" id="IPR001647">
    <property type="entry name" value="HTH_TetR"/>
</dbReference>
<reference evidence="4 5" key="1">
    <citation type="submission" date="2019-09" db="EMBL/GenBank/DDBJ databases">
        <title>Draft genome sequence assemblies of isolates from the urinary tract.</title>
        <authorList>
            <person name="Mores C.R."/>
            <person name="Putonti C."/>
            <person name="Wolfe A.J."/>
        </authorList>
    </citation>
    <scope>NUCLEOTIDE SEQUENCE [LARGE SCALE GENOMIC DNA]</scope>
    <source>
        <strain evidence="4 5">UMB246</strain>
    </source>
</reference>
<protein>
    <submittedName>
        <fullName evidence="4">TetR/AcrR family transcriptional regulator</fullName>
    </submittedName>
</protein>
<organism evidence="4 5">
    <name type="scientific">Lactobacillus jensenii</name>
    <dbReference type="NCBI Taxonomy" id="109790"/>
    <lineage>
        <taxon>Bacteria</taxon>
        <taxon>Bacillati</taxon>
        <taxon>Bacillota</taxon>
        <taxon>Bacilli</taxon>
        <taxon>Lactobacillales</taxon>
        <taxon>Lactobacillaceae</taxon>
        <taxon>Lactobacillus</taxon>
    </lineage>
</organism>
<keyword evidence="1 2" id="KW-0238">DNA-binding</keyword>
<dbReference type="InterPro" id="IPR050624">
    <property type="entry name" value="HTH-type_Tx_Regulator"/>
</dbReference>